<dbReference type="GO" id="GO:0006303">
    <property type="term" value="P:double-strand break repair via nonhomologous end joining"/>
    <property type="evidence" value="ECO:0007669"/>
    <property type="project" value="TreeGrafter"/>
</dbReference>
<dbReference type="Pfam" id="PF07522">
    <property type="entry name" value="DRMBL"/>
    <property type="match status" value="1"/>
</dbReference>
<keyword evidence="7" id="KW-0269">Exonuclease</keyword>
<evidence type="ECO:0000256" key="1">
    <source>
        <dbReference type="ARBA" id="ARBA00004123"/>
    </source>
</evidence>
<dbReference type="RefSeq" id="XP_020078658.1">
    <property type="nucleotide sequence ID" value="XM_020218250.1"/>
</dbReference>
<proteinExistence type="inferred from homology"/>
<dbReference type="GeneID" id="30992800"/>
<keyword evidence="16" id="KW-1185">Reference proteome</keyword>
<evidence type="ECO:0000313" key="16">
    <source>
        <dbReference type="Proteomes" id="UP000095085"/>
    </source>
</evidence>
<keyword evidence="8" id="KW-0233">DNA recombination</keyword>
<dbReference type="OrthoDB" id="5561659at2759"/>
<dbReference type="InterPro" id="IPR036866">
    <property type="entry name" value="RibonucZ/Hydroxyglut_hydro"/>
</dbReference>
<evidence type="ECO:0000256" key="2">
    <source>
        <dbReference type="ARBA" id="ARBA00010304"/>
    </source>
</evidence>
<feature type="compositionally biased region" description="Polar residues" evidence="13">
    <location>
        <begin position="549"/>
        <end position="561"/>
    </location>
</feature>
<dbReference type="Gene3D" id="3.60.15.10">
    <property type="entry name" value="Ribonuclease Z/Hydroxyacylglutathione hydrolase-like"/>
    <property type="match status" value="1"/>
</dbReference>
<gene>
    <name evidence="15" type="ORF">HYPBUDRAFT_103241</name>
</gene>
<dbReference type="GO" id="GO:0006310">
    <property type="term" value="P:DNA recombination"/>
    <property type="evidence" value="ECO:0007669"/>
    <property type="project" value="UniProtKB-KW"/>
</dbReference>
<dbReference type="SUPFAM" id="SSF56281">
    <property type="entry name" value="Metallo-hydrolase/oxidoreductase"/>
    <property type="match status" value="1"/>
</dbReference>
<evidence type="ECO:0000313" key="15">
    <source>
        <dbReference type="EMBL" id="ODV69591.1"/>
    </source>
</evidence>
<dbReference type="GO" id="GO:0035312">
    <property type="term" value="F:5'-3' DNA exonuclease activity"/>
    <property type="evidence" value="ECO:0007669"/>
    <property type="project" value="TreeGrafter"/>
</dbReference>
<evidence type="ECO:0000256" key="12">
    <source>
        <dbReference type="ARBA" id="ARBA00042677"/>
    </source>
</evidence>
<dbReference type="PANTHER" id="PTHR23240">
    <property type="entry name" value="DNA CROSS-LINK REPAIR PROTEIN PSO2/SNM1-RELATED"/>
    <property type="match status" value="1"/>
</dbReference>
<evidence type="ECO:0000256" key="11">
    <source>
        <dbReference type="ARBA" id="ARBA00039759"/>
    </source>
</evidence>
<evidence type="ECO:0000256" key="3">
    <source>
        <dbReference type="ARBA" id="ARBA00022722"/>
    </source>
</evidence>
<dbReference type="GO" id="GO:0004519">
    <property type="term" value="F:endonuclease activity"/>
    <property type="evidence" value="ECO:0007669"/>
    <property type="project" value="UniProtKB-KW"/>
</dbReference>
<comment type="subcellular location">
    <subcellularLocation>
        <location evidence="1">Nucleus</location>
    </subcellularLocation>
</comment>
<reference evidence="16" key="1">
    <citation type="submission" date="2016-05" db="EMBL/GenBank/DDBJ databases">
        <title>Comparative genomics of biotechnologically important yeasts.</title>
        <authorList>
            <consortium name="DOE Joint Genome Institute"/>
            <person name="Riley R."/>
            <person name="Haridas S."/>
            <person name="Wolfe K.H."/>
            <person name="Lopes M.R."/>
            <person name="Hittinger C.T."/>
            <person name="Goker M."/>
            <person name="Salamov A."/>
            <person name="Wisecaver J."/>
            <person name="Long T.M."/>
            <person name="Aerts A.L."/>
            <person name="Barry K."/>
            <person name="Choi C."/>
            <person name="Clum A."/>
            <person name="Coughlan A.Y."/>
            <person name="Deshpande S."/>
            <person name="Douglass A.P."/>
            <person name="Hanson S.J."/>
            <person name="Klenk H.-P."/>
            <person name="Labutti K."/>
            <person name="Lapidus A."/>
            <person name="Lindquist E."/>
            <person name="Lipzen A."/>
            <person name="Meier-Kolthoff J.P."/>
            <person name="Ohm R.A."/>
            <person name="Otillar R.P."/>
            <person name="Pangilinan J."/>
            <person name="Peng Y."/>
            <person name="Rokas A."/>
            <person name="Rosa C.A."/>
            <person name="Scheuner C."/>
            <person name="Sibirny A.A."/>
            <person name="Slot J.C."/>
            <person name="Stielow J.B."/>
            <person name="Sun H."/>
            <person name="Kurtzman C.P."/>
            <person name="Blackwell M."/>
            <person name="Grigoriev I.V."/>
            <person name="Jeffries T.W."/>
        </authorList>
    </citation>
    <scope>NUCLEOTIDE SEQUENCE [LARGE SCALE GENOMIC DNA]</scope>
    <source>
        <strain evidence="16">NRRL Y-1933</strain>
    </source>
</reference>
<evidence type="ECO:0000256" key="13">
    <source>
        <dbReference type="SAM" id="MobiDB-lite"/>
    </source>
</evidence>
<name>A0A1E4RQV9_9ASCO</name>
<evidence type="ECO:0000256" key="4">
    <source>
        <dbReference type="ARBA" id="ARBA00022759"/>
    </source>
</evidence>
<evidence type="ECO:0000256" key="9">
    <source>
        <dbReference type="ARBA" id="ARBA00023204"/>
    </source>
</evidence>
<evidence type="ECO:0000256" key="10">
    <source>
        <dbReference type="ARBA" id="ARBA00023242"/>
    </source>
</evidence>
<keyword evidence="4" id="KW-0255">Endonuclease</keyword>
<dbReference type="GO" id="GO:0036297">
    <property type="term" value="P:interstrand cross-link repair"/>
    <property type="evidence" value="ECO:0007669"/>
    <property type="project" value="TreeGrafter"/>
</dbReference>
<dbReference type="STRING" id="984485.A0A1E4RQV9"/>
<protein>
    <recommendedName>
        <fullName evidence="11">Protein artemis</fullName>
    </recommendedName>
    <alternativeName>
        <fullName evidence="12">DNA cross-link repair 1C protein</fullName>
    </alternativeName>
</protein>
<feature type="domain" description="DNA repair metallo-beta-lactamase" evidence="14">
    <location>
        <begin position="345"/>
        <end position="374"/>
    </location>
</feature>
<dbReference type="GO" id="GO:0003684">
    <property type="term" value="F:damaged DNA binding"/>
    <property type="evidence" value="ECO:0007669"/>
    <property type="project" value="TreeGrafter"/>
</dbReference>
<organism evidence="15 16">
    <name type="scientific">Hyphopichia burtonii NRRL Y-1933</name>
    <dbReference type="NCBI Taxonomy" id="984485"/>
    <lineage>
        <taxon>Eukaryota</taxon>
        <taxon>Fungi</taxon>
        <taxon>Dikarya</taxon>
        <taxon>Ascomycota</taxon>
        <taxon>Saccharomycotina</taxon>
        <taxon>Pichiomycetes</taxon>
        <taxon>Debaryomycetaceae</taxon>
        <taxon>Hyphopichia</taxon>
    </lineage>
</organism>
<dbReference type="GO" id="GO:0005634">
    <property type="term" value="C:nucleus"/>
    <property type="evidence" value="ECO:0007669"/>
    <property type="project" value="UniProtKB-SubCell"/>
</dbReference>
<dbReference type="Proteomes" id="UP000095085">
    <property type="component" value="Unassembled WGS sequence"/>
</dbReference>
<evidence type="ECO:0000256" key="7">
    <source>
        <dbReference type="ARBA" id="ARBA00022839"/>
    </source>
</evidence>
<accession>A0A1E4RQV9</accession>
<evidence type="ECO:0000256" key="6">
    <source>
        <dbReference type="ARBA" id="ARBA00022801"/>
    </source>
</evidence>
<dbReference type="Gene3D" id="3.40.50.12650">
    <property type="match status" value="1"/>
</dbReference>
<sequence>MLVTGNTFHGSIEEFPSISIDKFNTLSDIFILTHSHSDHLVGLTNKSFNSVVYCSEMTKKIISDDIKYSDIVHLLRPLEFNRQYNFLIHGNKINIVLIPSYHCAGSSMVLLTGNGKSILFTGDIRAEDWWTSSLRKNSYLYPYTTSLRTLDNIYFDSTFAYRGEPFIEMLSNEDGMEAAAKLISLYPSDDPDVQFFFTDNTLGFDECWASIADLTQGELHTSLKNGNRMKLLEEAGQKPTRTYRQDILAEKMKVFHACGKFPDDCQIKFKPKFSVRIKQCIDFNIRDYVASFVPLLLGTLSSSEKEHNLLLRDETAMGNQIYHFRNRDWILPKNTQELLPADIKLVFSRHSSYSEIKEFISLFTPKQVYPCTESKNTWINGFSMSRVFGSVCLSSSFSYDLKKQVEWGSIPNLNLTRPVTTVNRWSISQCQNEEDFVKGILTRLGGSIREYMHDKLQLLGVGDRGLSKQERKDRKLPKFIEGRREEKFKIFIEEQQRKYNKYFNGPLNNSDIGSDYTDSSLDTRAQSDYHMNSSSSSSSKSSKSRKTQETWSPSPKISSVQRKSRPRLNRIHKPNKIRSKYLDCSFVHSSFNSFEVSMARVSFTGKLSISEAPEKVPSESKTSSQESIYYKTGVLIDYNRVDQVAEELKTNSSNWFGFNLQSTAP</sequence>
<dbReference type="AlphaFoldDB" id="A0A1E4RQV9"/>
<evidence type="ECO:0000256" key="5">
    <source>
        <dbReference type="ARBA" id="ARBA00022763"/>
    </source>
</evidence>
<comment type="similarity">
    <text evidence="2">Belongs to the DNA repair metallo-beta-lactamase (DRMBL) family.</text>
</comment>
<evidence type="ECO:0000256" key="8">
    <source>
        <dbReference type="ARBA" id="ARBA00023172"/>
    </source>
</evidence>
<evidence type="ECO:0000259" key="14">
    <source>
        <dbReference type="Pfam" id="PF07522"/>
    </source>
</evidence>
<keyword evidence="3" id="KW-0540">Nuclease</keyword>
<dbReference type="PANTHER" id="PTHR23240:SF8">
    <property type="entry name" value="PROTEIN ARTEMIS"/>
    <property type="match status" value="1"/>
</dbReference>
<feature type="region of interest" description="Disordered" evidence="13">
    <location>
        <begin position="527"/>
        <end position="571"/>
    </location>
</feature>
<dbReference type="EMBL" id="KV454538">
    <property type="protein sequence ID" value="ODV69591.1"/>
    <property type="molecule type" value="Genomic_DNA"/>
</dbReference>
<feature type="compositionally biased region" description="Basic residues" evidence="13">
    <location>
        <begin position="562"/>
        <end position="571"/>
    </location>
</feature>
<dbReference type="GO" id="GO:0000723">
    <property type="term" value="P:telomere maintenance"/>
    <property type="evidence" value="ECO:0007669"/>
    <property type="project" value="TreeGrafter"/>
</dbReference>
<dbReference type="InterPro" id="IPR011084">
    <property type="entry name" value="DRMBL"/>
</dbReference>
<keyword evidence="9" id="KW-0234">DNA repair</keyword>
<keyword evidence="6" id="KW-0378">Hydrolase</keyword>
<keyword evidence="5" id="KW-0227">DNA damage</keyword>
<keyword evidence="10" id="KW-0539">Nucleus</keyword>